<keyword evidence="1" id="KW-0812">Transmembrane</keyword>
<proteinExistence type="predicted"/>
<name>A0AA95SBI0_9BACI</name>
<keyword evidence="3" id="KW-1185">Reference proteome</keyword>
<organism evidence="2 3">
    <name type="scientific">Neobacillus novalis</name>
    <dbReference type="NCBI Taxonomy" id="220687"/>
    <lineage>
        <taxon>Bacteria</taxon>
        <taxon>Bacillati</taxon>
        <taxon>Bacillota</taxon>
        <taxon>Bacilli</taxon>
        <taxon>Bacillales</taxon>
        <taxon>Bacillaceae</taxon>
        <taxon>Neobacillus</taxon>
    </lineage>
</organism>
<dbReference type="KEGG" id="nnv:QNH39_03260"/>
<evidence type="ECO:0000256" key="1">
    <source>
        <dbReference type="SAM" id="Phobius"/>
    </source>
</evidence>
<feature type="transmembrane region" description="Helical" evidence="1">
    <location>
        <begin position="20"/>
        <end position="41"/>
    </location>
</feature>
<feature type="transmembrane region" description="Helical" evidence="1">
    <location>
        <begin position="61"/>
        <end position="82"/>
    </location>
</feature>
<feature type="transmembrane region" description="Helical" evidence="1">
    <location>
        <begin position="152"/>
        <end position="173"/>
    </location>
</feature>
<dbReference type="Proteomes" id="UP001178288">
    <property type="component" value="Chromosome"/>
</dbReference>
<dbReference type="EMBL" id="CP126114">
    <property type="protein sequence ID" value="WHY86907.1"/>
    <property type="molecule type" value="Genomic_DNA"/>
</dbReference>
<gene>
    <name evidence="2" type="ORF">QNH39_03260</name>
</gene>
<feature type="transmembrane region" description="Helical" evidence="1">
    <location>
        <begin position="103"/>
        <end position="132"/>
    </location>
</feature>
<protein>
    <submittedName>
        <fullName evidence="2">Uncharacterized protein</fullName>
    </submittedName>
</protein>
<keyword evidence="1" id="KW-0472">Membrane</keyword>
<dbReference type="RefSeq" id="WP_066095959.1">
    <property type="nucleotide sequence ID" value="NZ_CP126114.1"/>
</dbReference>
<feature type="transmembrane region" description="Helical" evidence="1">
    <location>
        <begin position="182"/>
        <end position="200"/>
    </location>
</feature>
<evidence type="ECO:0000313" key="2">
    <source>
        <dbReference type="EMBL" id="WHY86907.1"/>
    </source>
</evidence>
<keyword evidence="1" id="KW-1133">Transmembrane helix</keyword>
<evidence type="ECO:0000313" key="3">
    <source>
        <dbReference type="Proteomes" id="UP001178288"/>
    </source>
</evidence>
<dbReference type="AlphaFoldDB" id="A0AA95SBI0"/>
<reference evidence="2" key="1">
    <citation type="submission" date="2023-05" db="EMBL/GenBank/DDBJ databases">
        <title>Comparative genomics of Bacillaceae isolates and their secondary metabolite potential.</title>
        <authorList>
            <person name="Song L."/>
            <person name="Nielsen L.J."/>
            <person name="Mohite O."/>
            <person name="Xu X."/>
            <person name="Weber T."/>
            <person name="Kovacs A.T."/>
        </authorList>
    </citation>
    <scope>NUCLEOTIDE SEQUENCE</scope>
    <source>
        <strain evidence="2">XLM17</strain>
    </source>
</reference>
<feature type="transmembrane region" description="Helical" evidence="1">
    <location>
        <begin position="220"/>
        <end position="241"/>
    </location>
</feature>
<sequence length="249" mass="27485">MSLTKVSMVDVVKKQYLYKLKAYSQVFMSLIFIQLLAVLFSMNGVGGLGSSEGSFQIEIKYFSAVMVVAFTMLWGFITAIIITTKAYRNDDFVFVTNRASSNLSNIVFLLTASIIGGITSMLSTYLIKVIVYYLISDVSLKSTSVMSAPNEFFLGSFSTFLYIFLFCALGYLIGTLVQINKVFAVLIPAAFFGGLIFDGLRGNEGVIAKGFNFFFMEPSLTLFLIKVIVTAGLLISFAFALSNRMEVRS</sequence>
<accession>A0AA95SBI0</accession>